<sequence>MDTFEPLDTIDSIIPSQVEMEPIEPPPKLKGRQRLLHSLERMSSATSLKGLSRKRAISNPYSSTSSRGSAISFSNIQSSQAGSSSSFSRLVTGHQATTPISSGSTPPTSVSGLSNLASRPWTANLDDGGPGSSHTSHPGIQTVDSDIIEIDEGYFAHPVALSAIKPSKPNPNFDFWGNLPEELRLSVLSHLRPKDLVRASIVSRLFYSMCFDGQLWTCFDASEFYTAIPADSLAKIVSAAGPFVKDLNLRGCVQVEHYNRADVVVKSCNNLITATLEGCRNFQRATLHILLSSNQRLAHLNLTDLAAVNNGSCKIISKSCPQLESFNVSWCSHMDSRGLKLVIAGCPKLRDLRCGEVRGFSGAAGLEVATALFKTNNLERLVLSGCSDITDATLQTMIQGSTDPDTDILTNLPLVPARKLRHLDLSRCSRLTDTALESLAHCVPYLQGLQLSSCALLTDSSLSALVATTPYLTHLDLEEVSNLSNTFLSSHLSKSLCAPNLSHLTLSYCENIGDLGVLPLLRAATGLKALDMDNTAITDLVLAEAAQMVRTRASLTPLPLPTISSLQVRATPTLKLVIFDCPHITWPGIREILSRNSEMLSLPPGRREVVALKCYYGWQMTVDEHLKRVLAGERQGAERLERKWAEHMVASEEVGEGRGGGGGGGGRGRRRGGWMRRGVGWLGGEEEGEEWGVCCYNPTTKMVEEEA</sequence>
<dbReference type="GO" id="GO:0019005">
    <property type="term" value="C:SCF ubiquitin ligase complex"/>
    <property type="evidence" value="ECO:0007669"/>
    <property type="project" value="TreeGrafter"/>
</dbReference>
<feature type="compositionally biased region" description="Gly residues" evidence="1">
    <location>
        <begin position="657"/>
        <end position="666"/>
    </location>
</feature>
<dbReference type="OrthoDB" id="550575at2759"/>
<protein>
    <recommendedName>
        <fullName evidence="2">F-box domain-containing protein</fullName>
    </recommendedName>
</protein>
<evidence type="ECO:0000259" key="2">
    <source>
        <dbReference type="PROSITE" id="PS50181"/>
    </source>
</evidence>
<evidence type="ECO:0000313" key="3">
    <source>
        <dbReference type="EMBL" id="OAF58102.1"/>
    </source>
</evidence>
<feature type="region of interest" description="Disordered" evidence="1">
    <location>
        <begin position="40"/>
        <end position="116"/>
    </location>
</feature>
<dbReference type="VEuPathDB" id="FungiDB:GMDG_00303"/>
<dbReference type="AlphaFoldDB" id="A0A177A9M8"/>
<proteinExistence type="predicted"/>
<feature type="region of interest" description="Disordered" evidence="1">
    <location>
        <begin position="651"/>
        <end position="671"/>
    </location>
</feature>
<dbReference type="EMBL" id="KV441398">
    <property type="protein sequence ID" value="OAF58102.1"/>
    <property type="molecule type" value="Genomic_DNA"/>
</dbReference>
<dbReference type="GO" id="GO:0031146">
    <property type="term" value="P:SCF-dependent proteasomal ubiquitin-dependent protein catabolic process"/>
    <property type="evidence" value="ECO:0007669"/>
    <property type="project" value="TreeGrafter"/>
</dbReference>
<dbReference type="InterPro" id="IPR036047">
    <property type="entry name" value="F-box-like_dom_sf"/>
</dbReference>
<feature type="domain" description="F-box" evidence="2">
    <location>
        <begin position="173"/>
        <end position="219"/>
    </location>
</feature>
<dbReference type="InterPro" id="IPR006553">
    <property type="entry name" value="Leu-rich_rpt_Cys-con_subtyp"/>
</dbReference>
<dbReference type="PANTHER" id="PTHR13318">
    <property type="entry name" value="PARTNER OF PAIRED, ISOFORM B-RELATED"/>
    <property type="match status" value="1"/>
</dbReference>
<feature type="compositionally biased region" description="Low complexity" evidence="1">
    <location>
        <begin position="97"/>
        <end position="114"/>
    </location>
</feature>
<gene>
    <name evidence="3" type="ORF">VC83_05254</name>
</gene>
<dbReference type="SUPFAM" id="SSF52047">
    <property type="entry name" value="RNI-like"/>
    <property type="match status" value="1"/>
</dbReference>
<dbReference type="InterPro" id="IPR032675">
    <property type="entry name" value="LRR_dom_sf"/>
</dbReference>
<dbReference type="SUPFAM" id="SSF81383">
    <property type="entry name" value="F-box domain"/>
    <property type="match status" value="1"/>
</dbReference>
<dbReference type="Gene3D" id="3.80.10.10">
    <property type="entry name" value="Ribonuclease Inhibitor"/>
    <property type="match status" value="3"/>
</dbReference>
<dbReference type="SMART" id="SM00367">
    <property type="entry name" value="LRR_CC"/>
    <property type="match status" value="6"/>
</dbReference>
<dbReference type="Pfam" id="PF12937">
    <property type="entry name" value="F-box-like"/>
    <property type="match status" value="1"/>
</dbReference>
<name>A0A177A9M8_9PEZI</name>
<dbReference type="Proteomes" id="UP000077154">
    <property type="component" value="Unassembled WGS sequence"/>
</dbReference>
<feature type="compositionally biased region" description="Polar residues" evidence="1">
    <location>
        <begin position="59"/>
        <end position="71"/>
    </location>
</feature>
<dbReference type="RefSeq" id="XP_024323387.1">
    <property type="nucleotide sequence ID" value="XM_024468876.1"/>
</dbReference>
<dbReference type="PROSITE" id="PS50181">
    <property type="entry name" value="FBOX"/>
    <property type="match status" value="1"/>
</dbReference>
<dbReference type="eggNOG" id="KOG4341">
    <property type="taxonomic scope" value="Eukaryota"/>
</dbReference>
<dbReference type="InterPro" id="IPR001810">
    <property type="entry name" value="F-box_dom"/>
</dbReference>
<feature type="compositionally biased region" description="Low complexity" evidence="1">
    <location>
        <begin position="72"/>
        <end position="88"/>
    </location>
</feature>
<dbReference type="SMART" id="SM00256">
    <property type="entry name" value="FBOX"/>
    <property type="match status" value="1"/>
</dbReference>
<dbReference type="GeneID" id="36288320"/>
<dbReference type="InterPro" id="IPR001611">
    <property type="entry name" value="Leu-rich_rpt"/>
</dbReference>
<reference evidence="3" key="1">
    <citation type="submission" date="2016-03" db="EMBL/GenBank/DDBJ databases">
        <title>Updated assembly of Pseudogymnoascus destructans, the fungus causing white-nose syndrome of bats.</title>
        <authorList>
            <person name="Palmer J.M."/>
            <person name="Drees K.P."/>
            <person name="Foster J.T."/>
            <person name="Lindner D.L."/>
        </authorList>
    </citation>
    <scope>NUCLEOTIDE SEQUENCE [LARGE SCALE GENOMIC DNA]</scope>
    <source>
        <strain evidence="3">20631-21</strain>
    </source>
</reference>
<organism evidence="3">
    <name type="scientific">Pseudogymnoascus destructans</name>
    <dbReference type="NCBI Taxonomy" id="655981"/>
    <lineage>
        <taxon>Eukaryota</taxon>
        <taxon>Fungi</taxon>
        <taxon>Dikarya</taxon>
        <taxon>Ascomycota</taxon>
        <taxon>Pezizomycotina</taxon>
        <taxon>Leotiomycetes</taxon>
        <taxon>Thelebolales</taxon>
        <taxon>Thelebolaceae</taxon>
        <taxon>Pseudogymnoascus</taxon>
    </lineage>
</organism>
<dbReference type="Pfam" id="PF13516">
    <property type="entry name" value="LRR_6"/>
    <property type="match status" value="2"/>
</dbReference>
<evidence type="ECO:0000256" key="1">
    <source>
        <dbReference type="SAM" id="MobiDB-lite"/>
    </source>
</evidence>
<accession>A0A177A9M8</accession>